<proteinExistence type="inferred from homology"/>
<evidence type="ECO:0000256" key="2">
    <source>
        <dbReference type="ARBA" id="ARBA00022980"/>
    </source>
</evidence>
<dbReference type="PANTHER" id="PTHR10902">
    <property type="entry name" value="60S RIBOSOMAL PROTEIN L35A"/>
    <property type="match status" value="1"/>
</dbReference>
<dbReference type="GO" id="GO:0003735">
    <property type="term" value="F:structural constituent of ribosome"/>
    <property type="evidence" value="ECO:0007669"/>
    <property type="project" value="InterPro"/>
</dbReference>
<feature type="transmembrane region" description="Helical" evidence="6">
    <location>
        <begin position="43"/>
        <end position="64"/>
    </location>
</feature>
<dbReference type="InterPro" id="IPR001780">
    <property type="entry name" value="Ribosomal_eL33"/>
</dbReference>
<accession>A0A0K0CW23</accession>
<feature type="transmembrane region" description="Helical" evidence="6">
    <location>
        <begin position="76"/>
        <end position="95"/>
    </location>
</feature>
<reference evidence="8" key="1">
    <citation type="submission" date="2012-09" db="EMBL/GenBank/DDBJ databases">
        <authorList>
            <person name="Martin A.A."/>
        </authorList>
    </citation>
    <scope>NUCLEOTIDE SEQUENCE</scope>
</reference>
<keyword evidence="3" id="KW-0687">Ribonucleoprotein</keyword>
<organism evidence="8 9">
    <name type="scientific">Angiostrongylus cantonensis</name>
    <name type="common">Rat lungworm</name>
    <dbReference type="NCBI Taxonomy" id="6313"/>
    <lineage>
        <taxon>Eukaryota</taxon>
        <taxon>Metazoa</taxon>
        <taxon>Ecdysozoa</taxon>
        <taxon>Nematoda</taxon>
        <taxon>Chromadorea</taxon>
        <taxon>Rhabditida</taxon>
        <taxon>Rhabditina</taxon>
        <taxon>Rhabditomorpha</taxon>
        <taxon>Strongyloidea</taxon>
        <taxon>Metastrongylidae</taxon>
        <taxon>Angiostrongylus</taxon>
    </lineage>
</organism>
<keyword evidence="8" id="KW-1185">Reference proteome</keyword>
<dbReference type="GO" id="GO:1990904">
    <property type="term" value="C:ribonucleoprotein complex"/>
    <property type="evidence" value="ECO:0007669"/>
    <property type="project" value="UniProtKB-KW"/>
</dbReference>
<evidence type="ECO:0000256" key="3">
    <source>
        <dbReference type="ARBA" id="ARBA00023274"/>
    </source>
</evidence>
<dbReference type="InterPro" id="IPR038661">
    <property type="entry name" value="Ribosomal_eL33_sf"/>
</dbReference>
<feature type="chain" id="PRO_5007412555" description="Large ribosomal subunit protein eL33" evidence="7">
    <location>
        <begin position="19"/>
        <end position="238"/>
    </location>
</feature>
<dbReference type="SUPFAM" id="SSF50447">
    <property type="entry name" value="Translation proteins"/>
    <property type="match status" value="1"/>
</dbReference>
<keyword evidence="2" id="KW-0689">Ribosomal protein</keyword>
<keyword evidence="6" id="KW-1133">Transmembrane helix</keyword>
<evidence type="ECO:0000313" key="8">
    <source>
        <dbReference type="Proteomes" id="UP000035642"/>
    </source>
</evidence>
<evidence type="ECO:0000256" key="7">
    <source>
        <dbReference type="SAM" id="SignalP"/>
    </source>
</evidence>
<dbReference type="HAMAP" id="MF_00573">
    <property type="entry name" value="Ribosomal_eL33"/>
    <property type="match status" value="1"/>
</dbReference>
<dbReference type="GO" id="GO:0006412">
    <property type="term" value="P:translation"/>
    <property type="evidence" value="ECO:0007669"/>
    <property type="project" value="InterPro"/>
</dbReference>
<protein>
    <recommendedName>
        <fullName evidence="4">Large ribosomal subunit protein eL33</fullName>
    </recommendedName>
    <alternativeName>
        <fullName evidence="5">60S ribosomal protein L35a</fullName>
    </alternativeName>
</protein>
<evidence type="ECO:0000256" key="6">
    <source>
        <dbReference type="SAM" id="Phobius"/>
    </source>
</evidence>
<evidence type="ECO:0000256" key="4">
    <source>
        <dbReference type="ARBA" id="ARBA00035228"/>
    </source>
</evidence>
<comment type="similarity">
    <text evidence="1">Belongs to the eukaryotic ribosomal protein eL33 family.</text>
</comment>
<dbReference type="WBParaSite" id="ACAC_0000159201-mRNA-1">
    <property type="protein sequence ID" value="ACAC_0000159201-mRNA-1"/>
    <property type="gene ID" value="ACAC_0000159201"/>
</dbReference>
<dbReference type="STRING" id="6313.A0A0K0CW23"/>
<evidence type="ECO:0000256" key="1">
    <source>
        <dbReference type="ARBA" id="ARBA00009269"/>
    </source>
</evidence>
<dbReference type="FunFam" id="2.40.10.190:FF:000001">
    <property type="entry name" value="60S ribosomal protein L35a"/>
    <property type="match status" value="1"/>
</dbReference>
<reference evidence="9" key="2">
    <citation type="submission" date="2016-04" db="UniProtKB">
        <authorList>
            <consortium name="WormBaseParasite"/>
        </authorList>
    </citation>
    <scope>IDENTIFICATION</scope>
</reference>
<evidence type="ECO:0000256" key="5">
    <source>
        <dbReference type="ARBA" id="ARBA00035530"/>
    </source>
</evidence>
<dbReference type="InterPro" id="IPR009000">
    <property type="entry name" value="Transl_B-barrel_sf"/>
</dbReference>
<feature type="signal peptide" evidence="7">
    <location>
        <begin position="1"/>
        <end position="18"/>
    </location>
</feature>
<sequence length="238" mass="25815">MSIPSLVLLLMTVLATSCVNIVGAGSVCQYGHVSDYDAGQASYIRLVGTLAQTAGSSLFVLNLFGERTETVQITSPTMYCLPLLALSFLTLTSSMQPRARFSTAASFAVVGAPDIMAENPVRKAGPGPAGRLYVKAVFTGYKRGLRTQSEHTALLKLDGVYNKKDAQFYVGKRAVYLYKAHNKTTKPGHSIPTRTRAIWGRITRVHGNAGAVRAKFHHNLPPNAMGNRIRVMLYPSNI</sequence>
<name>A0A0K0CW23_ANGCA</name>
<keyword evidence="6" id="KW-0812">Transmembrane</keyword>
<dbReference type="Pfam" id="PF01247">
    <property type="entry name" value="Ribosomal_L35Ae"/>
    <property type="match status" value="1"/>
</dbReference>
<dbReference type="GO" id="GO:0005840">
    <property type="term" value="C:ribosome"/>
    <property type="evidence" value="ECO:0007669"/>
    <property type="project" value="UniProtKB-KW"/>
</dbReference>
<dbReference type="AlphaFoldDB" id="A0A0K0CW23"/>
<keyword evidence="6" id="KW-0472">Membrane</keyword>
<dbReference type="Gene3D" id="2.40.10.190">
    <property type="entry name" value="translation elongation factor selb, chain A, domain 4"/>
    <property type="match status" value="1"/>
</dbReference>
<dbReference type="Proteomes" id="UP000035642">
    <property type="component" value="Unassembled WGS sequence"/>
</dbReference>
<keyword evidence="7" id="KW-0732">Signal</keyword>
<evidence type="ECO:0000313" key="9">
    <source>
        <dbReference type="WBParaSite" id="ACAC_0000159201-mRNA-1"/>
    </source>
</evidence>